<dbReference type="PANTHER" id="PTHR24221">
    <property type="entry name" value="ATP-BINDING CASSETTE SUB-FAMILY B"/>
    <property type="match status" value="1"/>
</dbReference>
<feature type="transmembrane region" description="Helical" evidence="9">
    <location>
        <begin position="299"/>
        <end position="322"/>
    </location>
</feature>
<reference evidence="13 14" key="1">
    <citation type="submission" date="2017-12" db="EMBL/GenBank/DDBJ databases">
        <title>Complete genome sequence of Spiroplasma monobiae MQ-1 (ATCC 33825).</title>
        <authorList>
            <person name="Tsai Y.-M."/>
            <person name="Lo W.-S."/>
            <person name="Wu P.-S."/>
            <person name="Cho S.-T."/>
            <person name="Kuo C.-H."/>
        </authorList>
    </citation>
    <scope>NUCLEOTIDE SEQUENCE [LARGE SCALE GENOMIC DNA]</scope>
    <source>
        <strain evidence="13 14">MQ-1</strain>
    </source>
</reference>
<dbReference type="InterPro" id="IPR039421">
    <property type="entry name" value="Type_1_exporter"/>
</dbReference>
<dbReference type="GO" id="GO:0006508">
    <property type="term" value="P:proteolysis"/>
    <property type="evidence" value="ECO:0007669"/>
    <property type="project" value="InterPro"/>
</dbReference>
<evidence type="ECO:0000259" key="12">
    <source>
        <dbReference type="PROSITE" id="PS50990"/>
    </source>
</evidence>
<dbReference type="PROSITE" id="PS50893">
    <property type="entry name" value="ABC_TRANSPORTER_2"/>
    <property type="match status" value="1"/>
</dbReference>
<dbReference type="GO" id="GO:0015031">
    <property type="term" value="P:protein transport"/>
    <property type="evidence" value="ECO:0007669"/>
    <property type="project" value="UniProtKB-KW"/>
</dbReference>
<dbReference type="Proteomes" id="UP000234790">
    <property type="component" value="Chromosome"/>
</dbReference>
<feature type="domain" description="ABC transmembrane type-1" evidence="11">
    <location>
        <begin position="163"/>
        <end position="443"/>
    </location>
</feature>
<evidence type="ECO:0000256" key="8">
    <source>
        <dbReference type="ARBA" id="ARBA00043264"/>
    </source>
</evidence>
<keyword evidence="8" id="KW-0080">Bacteriocin transport</keyword>
<dbReference type="InterPro" id="IPR011527">
    <property type="entry name" value="ABC1_TM_dom"/>
</dbReference>
<evidence type="ECO:0000256" key="4">
    <source>
        <dbReference type="ARBA" id="ARBA00022807"/>
    </source>
</evidence>
<dbReference type="GO" id="GO:0140359">
    <property type="term" value="F:ABC-type transporter activity"/>
    <property type="evidence" value="ECO:0007669"/>
    <property type="project" value="InterPro"/>
</dbReference>
<dbReference type="PROSITE" id="PS50990">
    <property type="entry name" value="PEPTIDASE_C39"/>
    <property type="match status" value="1"/>
</dbReference>
<dbReference type="GO" id="GO:0016887">
    <property type="term" value="F:ATP hydrolysis activity"/>
    <property type="evidence" value="ECO:0007669"/>
    <property type="project" value="InterPro"/>
</dbReference>
<feature type="transmembrane region" description="Helical" evidence="9">
    <location>
        <begin position="390"/>
        <end position="407"/>
    </location>
</feature>
<evidence type="ECO:0000256" key="1">
    <source>
        <dbReference type="ARBA" id="ARBA00004651"/>
    </source>
</evidence>
<dbReference type="Pfam" id="PF03412">
    <property type="entry name" value="Peptidase_C39"/>
    <property type="match status" value="1"/>
</dbReference>
<name>A0A2K9LUT5_SPISQ</name>
<dbReference type="SUPFAM" id="SSF52540">
    <property type="entry name" value="P-loop containing nucleoside triphosphate hydrolases"/>
    <property type="match status" value="1"/>
</dbReference>
<comment type="similarity">
    <text evidence="2">Belongs to the ABC transporter superfamily.</text>
</comment>
<sequence length="674" mass="79641">MSYKFLKQREENDCGIAVSTMLINYYQNKNFGIEEIKFDNSLGDEMLSLYDIESLLFKYKVEFVSYSCNFKELCQIEITNPIVLNVVNKNNQEHFIVAYKRNKDMFLIADPNCDDLKWISLNNLEKIYQGYLSTTKSIQKLEFKTKGIFNWFTFIKIFKKEVLLIFSISFLLNILFLISNNFIKIYMDNINIKDSRLMKIIFITFISIFAIQISINYSMNKIIYRIKSKISQNIYNLYKNKLLKLDIEKFNSFSKEEWIKKLTYINIMSEFITQTTISIPLGTILFLMSSIFLLLISPFILSLVLVQNLISITISVGLFYLMKELKMRKERKILEFSLNYRQIIDGFEEIKYKGIEEETKYSNHKTYKENIEVNNNLFNLNNKSEMTFDLVSKLFFYLIFYISVIYINDNKFSVADLLFYTSLSNYINNFFSNITNFILELQEIFIADRSLKFIFEDRKNDSVVSISSIDKIEAKNIYKYKSDNCLLKDFSFTFNKSTFVHGKSGSGKTTLLKLLSGNFKSYEGEIIINEKHNLKEVENKSYLEKSIYLGQYDYLFNGSVWKNIQQFKNKVDLDILKKLHLLEILDRNNISLDKEIFDNASNLSKGQRQIVNFISLFFTNKELYLIDEPLSNVDKHTAYFLFKAFINYKKNSLIIMCDHDIAYANFFEKKVEVL</sequence>
<dbReference type="Gene3D" id="1.20.1560.10">
    <property type="entry name" value="ABC transporter type 1, transmembrane domain"/>
    <property type="match status" value="1"/>
</dbReference>
<dbReference type="GO" id="GO:0034040">
    <property type="term" value="F:ATPase-coupled lipid transmembrane transporter activity"/>
    <property type="evidence" value="ECO:0007669"/>
    <property type="project" value="TreeGrafter"/>
</dbReference>
<evidence type="ECO:0000256" key="2">
    <source>
        <dbReference type="ARBA" id="ARBA00005417"/>
    </source>
</evidence>
<dbReference type="EMBL" id="CP025543">
    <property type="protein sequence ID" value="AUM62808.1"/>
    <property type="molecule type" value="Genomic_DNA"/>
</dbReference>
<feature type="domain" description="Peptidase C39" evidence="12">
    <location>
        <begin position="8"/>
        <end position="135"/>
    </location>
</feature>
<proteinExistence type="inferred from homology"/>
<dbReference type="GO" id="GO:0005886">
    <property type="term" value="C:plasma membrane"/>
    <property type="evidence" value="ECO:0007669"/>
    <property type="project" value="UniProtKB-SubCell"/>
</dbReference>
<organism evidence="13 14">
    <name type="scientific">Spiroplasma monobiae MQ-1</name>
    <dbReference type="NCBI Taxonomy" id="1336748"/>
    <lineage>
        <taxon>Bacteria</taxon>
        <taxon>Bacillati</taxon>
        <taxon>Mycoplasmatota</taxon>
        <taxon>Mollicutes</taxon>
        <taxon>Entomoplasmatales</taxon>
        <taxon>Spiroplasmataceae</taxon>
        <taxon>Spiroplasma</taxon>
    </lineage>
</organism>
<keyword evidence="7 9" id="KW-0472">Membrane</keyword>
<dbReference type="OrthoDB" id="403954at2"/>
<feature type="transmembrane region" description="Helical" evidence="9">
    <location>
        <begin position="200"/>
        <end position="219"/>
    </location>
</feature>
<dbReference type="PANTHER" id="PTHR24221:SF654">
    <property type="entry name" value="ATP-BINDING CASSETTE SUB-FAMILY B MEMBER 6"/>
    <property type="match status" value="1"/>
</dbReference>
<gene>
    <name evidence="13" type="ORF">SMONO_v1c05590</name>
</gene>
<evidence type="ECO:0000313" key="14">
    <source>
        <dbReference type="Proteomes" id="UP000234790"/>
    </source>
</evidence>
<dbReference type="SUPFAM" id="SSF90123">
    <property type="entry name" value="ABC transporter transmembrane region"/>
    <property type="match status" value="1"/>
</dbReference>
<evidence type="ECO:0000256" key="9">
    <source>
        <dbReference type="SAM" id="Phobius"/>
    </source>
</evidence>
<dbReference type="Pfam" id="PF00005">
    <property type="entry name" value="ABC_tran"/>
    <property type="match status" value="1"/>
</dbReference>
<feature type="transmembrane region" description="Helical" evidence="9">
    <location>
        <begin position="271"/>
        <end position="293"/>
    </location>
</feature>
<keyword evidence="4" id="KW-0378">Hydrolase</keyword>
<evidence type="ECO:0000256" key="3">
    <source>
        <dbReference type="ARBA" id="ARBA00022692"/>
    </source>
</evidence>
<keyword evidence="14" id="KW-1185">Reference proteome</keyword>
<dbReference type="GO" id="GO:0043213">
    <property type="term" value="P:bacteriocin transport"/>
    <property type="evidence" value="ECO:0007669"/>
    <property type="project" value="UniProtKB-KW"/>
</dbReference>
<feature type="transmembrane region" description="Helical" evidence="9">
    <location>
        <begin position="162"/>
        <end position="180"/>
    </location>
</feature>
<keyword evidence="4" id="KW-0788">Thiol protease</keyword>
<comment type="subcellular location">
    <subcellularLocation>
        <location evidence="1">Cell membrane</location>
        <topology evidence="1">Multi-pass membrane protein</topology>
    </subcellularLocation>
</comment>
<keyword evidence="3 9" id="KW-0812">Transmembrane</keyword>
<evidence type="ECO:0000256" key="6">
    <source>
        <dbReference type="ARBA" id="ARBA00022989"/>
    </source>
</evidence>
<keyword evidence="6 9" id="KW-1133">Transmembrane helix</keyword>
<dbReference type="Pfam" id="PF00664">
    <property type="entry name" value="ABC_membrane"/>
    <property type="match status" value="1"/>
</dbReference>
<dbReference type="InterPro" id="IPR027417">
    <property type="entry name" value="P-loop_NTPase"/>
</dbReference>
<dbReference type="RefSeq" id="WP_101780860.1">
    <property type="nucleotide sequence ID" value="NZ_CP025543.1"/>
</dbReference>
<keyword evidence="5" id="KW-0813">Transport</keyword>
<evidence type="ECO:0000259" key="10">
    <source>
        <dbReference type="PROSITE" id="PS50893"/>
    </source>
</evidence>
<dbReference type="InterPro" id="IPR003439">
    <property type="entry name" value="ABC_transporter-like_ATP-bd"/>
</dbReference>
<dbReference type="KEGG" id="smoo:SMONO_v1c05590"/>
<dbReference type="GO" id="GO:0005524">
    <property type="term" value="F:ATP binding"/>
    <property type="evidence" value="ECO:0007669"/>
    <property type="project" value="InterPro"/>
</dbReference>
<dbReference type="InterPro" id="IPR005074">
    <property type="entry name" value="Peptidase_C39"/>
</dbReference>
<dbReference type="Gene3D" id="3.40.50.300">
    <property type="entry name" value="P-loop containing nucleotide triphosphate hydrolases"/>
    <property type="match status" value="1"/>
</dbReference>
<dbReference type="AlphaFoldDB" id="A0A2K9LUT5"/>
<dbReference type="InterPro" id="IPR036640">
    <property type="entry name" value="ABC1_TM_sf"/>
</dbReference>
<keyword evidence="4" id="KW-0645">Protease</keyword>
<keyword evidence="5" id="KW-0653">Protein transport</keyword>
<dbReference type="GO" id="GO:0008234">
    <property type="term" value="F:cysteine-type peptidase activity"/>
    <property type="evidence" value="ECO:0007669"/>
    <property type="project" value="UniProtKB-KW"/>
</dbReference>
<dbReference type="PROSITE" id="PS50929">
    <property type="entry name" value="ABC_TM1F"/>
    <property type="match status" value="1"/>
</dbReference>
<evidence type="ECO:0000313" key="13">
    <source>
        <dbReference type="EMBL" id="AUM62808.1"/>
    </source>
</evidence>
<feature type="domain" description="ABC transporter" evidence="10">
    <location>
        <begin position="472"/>
        <end position="673"/>
    </location>
</feature>
<protein>
    <submittedName>
        <fullName evidence="13">Bacteriocin ABC transporter</fullName>
    </submittedName>
</protein>
<evidence type="ECO:0000259" key="11">
    <source>
        <dbReference type="PROSITE" id="PS50929"/>
    </source>
</evidence>
<evidence type="ECO:0000256" key="5">
    <source>
        <dbReference type="ARBA" id="ARBA00022927"/>
    </source>
</evidence>
<dbReference type="Gene3D" id="3.90.70.10">
    <property type="entry name" value="Cysteine proteinases"/>
    <property type="match status" value="1"/>
</dbReference>
<accession>A0A2K9LUT5</accession>
<evidence type="ECO:0000256" key="7">
    <source>
        <dbReference type="ARBA" id="ARBA00023136"/>
    </source>
</evidence>